<dbReference type="OrthoDB" id="100006at2759"/>
<feature type="transmembrane region" description="Helical" evidence="6">
    <location>
        <begin position="311"/>
        <end position="334"/>
    </location>
</feature>
<dbReference type="Pfam" id="PF00001">
    <property type="entry name" value="7tm_1"/>
    <property type="match status" value="1"/>
</dbReference>
<name>A0A9W8YSC0_9PEZI</name>
<evidence type="ECO:0000256" key="1">
    <source>
        <dbReference type="ARBA" id="ARBA00004141"/>
    </source>
</evidence>
<dbReference type="PANTHER" id="PTHR23112:SF37">
    <property type="entry name" value="G PROTEIN-COUPLED RECEPTOR GPR1"/>
    <property type="match status" value="1"/>
</dbReference>
<feature type="transmembrane region" description="Helical" evidence="6">
    <location>
        <begin position="121"/>
        <end position="144"/>
    </location>
</feature>
<feature type="transmembrane region" description="Helical" evidence="6">
    <location>
        <begin position="23"/>
        <end position="40"/>
    </location>
</feature>
<keyword evidence="4 6" id="KW-0472">Membrane</keyword>
<evidence type="ECO:0000313" key="9">
    <source>
        <dbReference type="Proteomes" id="UP001140453"/>
    </source>
</evidence>
<evidence type="ECO:0000256" key="6">
    <source>
        <dbReference type="SAM" id="Phobius"/>
    </source>
</evidence>
<accession>A0A9W8YSC0</accession>
<dbReference type="CDD" id="cd00637">
    <property type="entry name" value="7tm_classA_rhodopsin-like"/>
    <property type="match status" value="1"/>
</dbReference>
<comment type="subcellular location">
    <subcellularLocation>
        <location evidence="1">Membrane</location>
        <topology evidence="1">Multi-pass membrane protein</topology>
    </subcellularLocation>
</comment>
<evidence type="ECO:0000256" key="3">
    <source>
        <dbReference type="ARBA" id="ARBA00022989"/>
    </source>
</evidence>
<dbReference type="GO" id="GO:0005886">
    <property type="term" value="C:plasma membrane"/>
    <property type="evidence" value="ECO:0007669"/>
    <property type="project" value="TreeGrafter"/>
</dbReference>
<dbReference type="Proteomes" id="UP001140453">
    <property type="component" value="Unassembled WGS sequence"/>
</dbReference>
<feature type="transmembrane region" description="Helical" evidence="6">
    <location>
        <begin position="164"/>
        <end position="185"/>
    </location>
</feature>
<dbReference type="AlphaFoldDB" id="A0A9W8YSC0"/>
<dbReference type="EMBL" id="JAPEVB010000003">
    <property type="protein sequence ID" value="KAJ4390808.1"/>
    <property type="molecule type" value="Genomic_DNA"/>
</dbReference>
<dbReference type="PROSITE" id="PS50262">
    <property type="entry name" value="G_PROTEIN_RECEP_F1_2"/>
    <property type="match status" value="1"/>
</dbReference>
<organism evidence="8 9">
    <name type="scientific">Gnomoniopsis smithogilvyi</name>
    <dbReference type="NCBI Taxonomy" id="1191159"/>
    <lineage>
        <taxon>Eukaryota</taxon>
        <taxon>Fungi</taxon>
        <taxon>Dikarya</taxon>
        <taxon>Ascomycota</taxon>
        <taxon>Pezizomycotina</taxon>
        <taxon>Sordariomycetes</taxon>
        <taxon>Sordariomycetidae</taxon>
        <taxon>Diaporthales</taxon>
        <taxon>Gnomoniaceae</taxon>
        <taxon>Gnomoniopsis</taxon>
    </lineage>
</organism>
<dbReference type="InterPro" id="IPR017452">
    <property type="entry name" value="GPCR_Rhodpsn_7TM"/>
</dbReference>
<evidence type="ECO:0000313" key="8">
    <source>
        <dbReference type="EMBL" id="KAJ4390808.1"/>
    </source>
</evidence>
<evidence type="ECO:0000256" key="5">
    <source>
        <dbReference type="SAM" id="MobiDB-lite"/>
    </source>
</evidence>
<dbReference type="Gene3D" id="1.20.1070.10">
    <property type="entry name" value="Rhodopsin 7-helix transmembrane proteins"/>
    <property type="match status" value="1"/>
</dbReference>
<feature type="region of interest" description="Disordered" evidence="5">
    <location>
        <begin position="399"/>
        <end position="420"/>
    </location>
</feature>
<feature type="transmembrane region" description="Helical" evidence="6">
    <location>
        <begin position="197"/>
        <end position="219"/>
    </location>
</feature>
<reference evidence="8" key="1">
    <citation type="submission" date="2022-10" db="EMBL/GenBank/DDBJ databases">
        <title>Tapping the CABI collections for fungal endophytes: first genome assemblies for Collariella, Neodidymelliopsis, Ascochyta clinopodiicola, Didymella pomorum, Didymosphaeria variabile, Neocosmospora piperis and Neocucurbitaria cava.</title>
        <authorList>
            <person name="Hill R."/>
        </authorList>
    </citation>
    <scope>NUCLEOTIDE SEQUENCE</scope>
    <source>
        <strain evidence="8">IMI 355082</strain>
    </source>
</reference>
<protein>
    <recommendedName>
        <fullName evidence="7">G-protein coupled receptors family 1 profile domain-containing protein</fullName>
    </recommendedName>
</protein>
<comment type="caution">
    <text evidence="8">The sequence shown here is derived from an EMBL/GenBank/DDBJ whole genome shotgun (WGS) entry which is preliminary data.</text>
</comment>
<keyword evidence="3 6" id="KW-1133">Transmembrane helix</keyword>
<feature type="transmembrane region" description="Helical" evidence="6">
    <location>
        <begin position="239"/>
        <end position="269"/>
    </location>
</feature>
<dbReference type="SUPFAM" id="SSF81321">
    <property type="entry name" value="Family A G protein-coupled receptor-like"/>
    <property type="match status" value="1"/>
</dbReference>
<feature type="transmembrane region" description="Helical" evidence="6">
    <location>
        <begin position="340"/>
        <end position="365"/>
    </location>
</feature>
<dbReference type="PANTHER" id="PTHR23112">
    <property type="entry name" value="G PROTEIN-COUPLED RECEPTOR 157-RELATED"/>
    <property type="match status" value="1"/>
</dbReference>
<feature type="domain" description="G-protein coupled receptors family 1 profile" evidence="7">
    <location>
        <begin position="103"/>
        <end position="359"/>
    </location>
</feature>
<evidence type="ECO:0000259" key="7">
    <source>
        <dbReference type="PROSITE" id="PS50262"/>
    </source>
</evidence>
<dbReference type="GO" id="GO:0004930">
    <property type="term" value="F:G protein-coupled receptor activity"/>
    <property type="evidence" value="ECO:0007669"/>
    <property type="project" value="InterPro"/>
</dbReference>
<evidence type="ECO:0000256" key="2">
    <source>
        <dbReference type="ARBA" id="ARBA00022692"/>
    </source>
</evidence>
<proteinExistence type="predicted"/>
<keyword evidence="9" id="KW-1185">Reference proteome</keyword>
<keyword evidence="2 6" id="KW-0812">Transmembrane</keyword>
<evidence type="ECO:0000256" key="4">
    <source>
        <dbReference type="ARBA" id="ARBA00023136"/>
    </source>
</evidence>
<gene>
    <name evidence="8" type="ORF">N0V93_004406</name>
</gene>
<dbReference type="InterPro" id="IPR000276">
    <property type="entry name" value="GPCR_Rhodpsn"/>
</dbReference>
<sequence>MAWMDETGSISPLPAEGRTSQKVMAVFGLLSTIATTLLWLHMAYRLMAWKLEDAGWIRKAVAPSSSSPREEEVDLSLGLPENAYRRAKSVPQDRARSRAASLGTNGDLSSSTTHYNGPNPLLLLIHNLILADVFLSACYLENIVWLRKNAILVGSSYCHAQGMLVSFGCLSSSMFLASMALYTYLTITHGYKPKGRFVLINILLVWVLSLILTFIPMLGSRGTDLWGRNNLWCWINRHYYLWRLTVYIPGFGALGAACFLHTLTFWGLFKDKRSARFMPPALKRSNTETSRSFAERQQSTRLRPSGHHPAFLVYPVIFTICSAPVTLGSVFAVTENSTTFMAISGPIMALTGLLDTIVWSSTILFSDEKTIKQTGLDRFTVTSESQRRALGNLVWVQGGQRDAGGSQSQKPNRKGRDWWPIRSDLESDSREQIRPAGNVNQGVHIETETSVIVEGGAWKSWDDGGLQPPYLETLPLRDLSKASTAKETRFVGD</sequence>
<dbReference type="GO" id="GO:0007189">
    <property type="term" value="P:adenylate cyclase-activating G protein-coupled receptor signaling pathway"/>
    <property type="evidence" value="ECO:0007669"/>
    <property type="project" value="TreeGrafter"/>
</dbReference>